<dbReference type="InterPro" id="IPR016181">
    <property type="entry name" value="Acyl_CoA_acyltransferase"/>
</dbReference>
<protein>
    <submittedName>
        <fullName evidence="2">GNAT family N-acetyltransferase</fullName>
    </submittedName>
</protein>
<evidence type="ECO:0000259" key="1">
    <source>
        <dbReference type="PROSITE" id="PS51186"/>
    </source>
</evidence>
<dbReference type="EMBL" id="CP151632">
    <property type="protein sequence ID" value="WZO35792.1"/>
    <property type="molecule type" value="Genomic_DNA"/>
</dbReference>
<dbReference type="InterPro" id="IPR000182">
    <property type="entry name" value="GNAT_dom"/>
</dbReference>
<evidence type="ECO:0000313" key="2">
    <source>
        <dbReference type="EMBL" id="WZO35792.1"/>
    </source>
</evidence>
<dbReference type="PANTHER" id="PTHR43792:SF1">
    <property type="entry name" value="N-ACETYLTRANSFERASE DOMAIN-CONTAINING PROTEIN"/>
    <property type="match status" value="1"/>
</dbReference>
<reference evidence="2" key="1">
    <citation type="submission" date="2024-04" db="EMBL/GenBank/DDBJ databases">
        <authorList>
            <person name="Roder T."/>
            <person name="Oberhansli S."/>
            <person name="Kreuzer M."/>
        </authorList>
    </citation>
    <scope>NUCLEOTIDE SEQUENCE</scope>
    <source>
        <strain evidence="2">LWS13-1.2</strain>
    </source>
</reference>
<accession>A0AAU6SFR5</accession>
<sequence>MLPRATARLRFRQMTPADLDAMSGLLGDPDVMRFYPAPKTREQAAAWIAWNQRNYAEHGYGLWIIETHAGDFVGDCGLTWQEVNGVRKLEVGYHVTATWQRTGCATEAATACRDFAREHVGARELVAIIHPDNRASERVAEKIGMHRVEDHLAASGSRRIVLSMTL</sequence>
<dbReference type="SUPFAM" id="SSF55729">
    <property type="entry name" value="Acyl-CoA N-acyltransferases (Nat)"/>
    <property type="match status" value="1"/>
</dbReference>
<dbReference type="Gene3D" id="3.40.630.30">
    <property type="match status" value="1"/>
</dbReference>
<feature type="domain" description="N-acetyltransferase" evidence="1">
    <location>
        <begin position="9"/>
        <end position="166"/>
    </location>
</feature>
<gene>
    <name evidence="2" type="ORF">MRBLWS13_003503</name>
</gene>
<organism evidence="2">
    <name type="scientific">Microbacterium sp. LWS13-1.2</name>
    <dbReference type="NCBI Taxonomy" id="3135264"/>
    <lineage>
        <taxon>Bacteria</taxon>
        <taxon>Bacillati</taxon>
        <taxon>Actinomycetota</taxon>
        <taxon>Actinomycetes</taxon>
        <taxon>Micrococcales</taxon>
        <taxon>Microbacteriaceae</taxon>
        <taxon>Microbacterium</taxon>
    </lineage>
</organism>
<dbReference type="InterPro" id="IPR051531">
    <property type="entry name" value="N-acetyltransferase"/>
</dbReference>
<dbReference type="GO" id="GO:0016747">
    <property type="term" value="F:acyltransferase activity, transferring groups other than amino-acyl groups"/>
    <property type="evidence" value="ECO:0007669"/>
    <property type="project" value="InterPro"/>
</dbReference>
<dbReference type="PROSITE" id="PS51186">
    <property type="entry name" value="GNAT"/>
    <property type="match status" value="1"/>
</dbReference>
<dbReference type="AlphaFoldDB" id="A0AAU6SFR5"/>
<proteinExistence type="predicted"/>
<dbReference type="Pfam" id="PF13302">
    <property type="entry name" value="Acetyltransf_3"/>
    <property type="match status" value="1"/>
</dbReference>
<dbReference type="PANTHER" id="PTHR43792">
    <property type="entry name" value="GNAT FAMILY, PUTATIVE (AFU_ORTHOLOGUE AFUA_3G00765)-RELATED-RELATED"/>
    <property type="match status" value="1"/>
</dbReference>
<name>A0AAU6SFR5_9MICO</name>